<gene>
    <name evidence="3" type="ORF">QQ020_24825</name>
</gene>
<dbReference type="SUPFAM" id="SSF51658">
    <property type="entry name" value="Xylose isomerase-like"/>
    <property type="match status" value="1"/>
</dbReference>
<name>A0ABT8LED2_9BACT</name>
<dbReference type="PROSITE" id="PS51257">
    <property type="entry name" value="PROKAR_LIPOPROTEIN"/>
    <property type="match status" value="1"/>
</dbReference>
<dbReference type="InterPro" id="IPR050312">
    <property type="entry name" value="IolE/XylAMocC-like"/>
</dbReference>
<evidence type="ECO:0000313" key="4">
    <source>
        <dbReference type="Proteomes" id="UP001172083"/>
    </source>
</evidence>
<reference evidence="3" key="1">
    <citation type="submission" date="2023-06" db="EMBL/GenBank/DDBJ databases">
        <title>Genomic of Agaribacillus aureum.</title>
        <authorList>
            <person name="Wang G."/>
        </authorList>
    </citation>
    <scope>NUCLEOTIDE SEQUENCE</scope>
    <source>
        <strain evidence="3">BMA12</strain>
    </source>
</reference>
<feature type="chain" id="PRO_5045802551" evidence="1">
    <location>
        <begin position="33"/>
        <end position="310"/>
    </location>
</feature>
<feature type="signal peptide" evidence="1">
    <location>
        <begin position="1"/>
        <end position="32"/>
    </location>
</feature>
<organism evidence="3 4">
    <name type="scientific">Agaribacillus aureus</name>
    <dbReference type="NCBI Taxonomy" id="3051825"/>
    <lineage>
        <taxon>Bacteria</taxon>
        <taxon>Pseudomonadati</taxon>
        <taxon>Bacteroidota</taxon>
        <taxon>Cytophagia</taxon>
        <taxon>Cytophagales</taxon>
        <taxon>Splendidivirgaceae</taxon>
        <taxon>Agaribacillus</taxon>
    </lineage>
</organism>
<proteinExistence type="predicted"/>
<dbReference type="EMBL" id="JAUJEB010000006">
    <property type="protein sequence ID" value="MDN5215327.1"/>
    <property type="molecule type" value="Genomic_DNA"/>
</dbReference>
<dbReference type="RefSeq" id="WP_346760662.1">
    <property type="nucleotide sequence ID" value="NZ_JAUJEB010000006.1"/>
</dbReference>
<dbReference type="GO" id="GO:0016853">
    <property type="term" value="F:isomerase activity"/>
    <property type="evidence" value="ECO:0007669"/>
    <property type="project" value="UniProtKB-KW"/>
</dbReference>
<keyword evidence="3" id="KW-0413">Isomerase</keyword>
<dbReference type="InterPro" id="IPR036237">
    <property type="entry name" value="Xyl_isomerase-like_sf"/>
</dbReference>
<dbReference type="PANTHER" id="PTHR12110">
    <property type="entry name" value="HYDROXYPYRUVATE ISOMERASE"/>
    <property type="match status" value="1"/>
</dbReference>
<evidence type="ECO:0000256" key="1">
    <source>
        <dbReference type="SAM" id="SignalP"/>
    </source>
</evidence>
<dbReference type="PANTHER" id="PTHR12110:SF41">
    <property type="entry name" value="INOSOSE DEHYDRATASE"/>
    <property type="match status" value="1"/>
</dbReference>
<feature type="domain" description="Xylose isomerase-like TIM barrel" evidence="2">
    <location>
        <begin position="63"/>
        <end position="309"/>
    </location>
</feature>
<comment type="caution">
    <text evidence="3">The sequence shown here is derived from an EMBL/GenBank/DDBJ whole genome shotgun (WGS) entry which is preliminary data.</text>
</comment>
<evidence type="ECO:0000313" key="3">
    <source>
        <dbReference type="EMBL" id="MDN5215327.1"/>
    </source>
</evidence>
<keyword evidence="1" id="KW-0732">Signal</keyword>
<keyword evidence="4" id="KW-1185">Reference proteome</keyword>
<accession>A0ABT8LED2</accession>
<dbReference type="InterPro" id="IPR013022">
    <property type="entry name" value="Xyl_isomerase-like_TIM-brl"/>
</dbReference>
<evidence type="ECO:0000259" key="2">
    <source>
        <dbReference type="Pfam" id="PF01261"/>
    </source>
</evidence>
<dbReference type="Pfam" id="PF01261">
    <property type="entry name" value="AP_endonuc_2"/>
    <property type="match status" value="1"/>
</dbReference>
<dbReference type="Gene3D" id="3.20.20.150">
    <property type="entry name" value="Divalent-metal-dependent TIM barrel enzymes"/>
    <property type="match status" value="1"/>
</dbReference>
<dbReference type="Proteomes" id="UP001172083">
    <property type="component" value="Unassembled WGS sequence"/>
</dbReference>
<protein>
    <submittedName>
        <fullName evidence="3">Sugar phosphate isomerase/epimerase</fullName>
    </submittedName>
</protein>
<sequence>MKTHLTRRAMIKKGTAISLGLPLLGMSTACQNAIVKSKYMDEIGIQLYTVRNQLAENPAKTLEAIASLGYKQVELMDVTSAGNLIPIIKDLGLMIRSSFFLWTHITNRWDLAEKAGQQKPSEGYDFNGVLDDAADLGLKHLVFGYMLPGERSTMDDIKAITEKLNQAGETCKKRGIQLCYHNHSFEFGPIEGTVPYEYMIENFDKELVKFELDVFWASLGGYEPLKLMDRLDGRISQLHLKDKLKGTPVIFAEQEVPKEAFKELGNGVIDMEAIIKKAETIGVQECHVEQDQSPDPIGSIGQSISYLKNM</sequence>